<organism evidence="3 4">
    <name type="scientific">Stichopus japonicus</name>
    <name type="common">Sea cucumber</name>
    <dbReference type="NCBI Taxonomy" id="307972"/>
    <lineage>
        <taxon>Eukaryota</taxon>
        <taxon>Metazoa</taxon>
        <taxon>Echinodermata</taxon>
        <taxon>Eleutherozoa</taxon>
        <taxon>Echinozoa</taxon>
        <taxon>Holothuroidea</taxon>
        <taxon>Aspidochirotacea</taxon>
        <taxon>Aspidochirotida</taxon>
        <taxon>Stichopodidae</taxon>
        <taxon>Apostichopus</taxon>
    </lineage>
</organism>
<gene>
    <name evidence="3" type="ORF">BSL78_29068</name>
</gene>
<dbReference type="Gene3D" id="3.30.70.270">
    <property type="match status" value="1"/>
</dbReference>
<protein>
    <recommendedName>
        <fullName evidence="5">Reverse transcriptase/retrotransposon-derived protein RNase H-like domain-containing protein</fullName>
    </recommendedName>
</protein>
<dbReference type="Proteomes" id="UP000230750">
    <property type="component" value="Unassembled WGS sequence"/>
</dbReference>
<dbReference type="Gene3D" id="1.10.340.70">
    <property type="match status" value="1"/>
</dbReference>
<dbReference type="InterPro" id="IPR050951">
    <property type="entry name" value="Retrovirus_Pol_polyprotein"/>
</dbReference>
<accession>A0A2G8JEE5</accession>
<dbReference type="PANTHER" id="PTHR37984:SF7">
    <property type="entry name" value="INTEGRASE CATALYTIC DOMAIN-CONTAINING PROTEIN"/>
    <property type="match status" value="1"/>
</dbReference>
<dbReference type="InterPro" id="IPR043502">
    <property type="entry name" value="DNA/RNA_pol_sf"/>
</dbReference>
<dbReference type="PANTHER" id="PTHR37984">
    <property type="entry name" value="PROTEIN CBG26694"/>
    <property type="match status" value="1"/>
</dbReference>
<reference evidence="3 4" key="1">
    <citation type="journal article" date="2017" name="PLoS Biol.">
        <title>The sea cucumber genome provides insights into morphological evolution and visceral regeneration.</title>
        <authorList>
            <person name="Zhang X."/>
            <person name="Sun L."/>
            <person name="Yuan J."/>
            <person name="Sun Y."/>
            <person name="Gao Y."/>
            <person name="Zhang L."/>
            <person name="Li S."/>
            <person name="Dai H."/>
            <person name="Hamel J.F."/>
            <person name="Liu C."/>
            <person name="Yu Y."/>
            <person name="Liu S."/>
            <person name="Lin W."/>
            <person name="Guo K."/>
            <person name="Jin S."/>
            <person name="Xu P."/>
            <person name="Storey K.B."/>
            <person name="Huan P."/>
            <person name="Zhang T."/>
            <person name="Zhou Y."/>
            <person name="Zhang J."/>
            <person name="Lin C."/>
            <person name="Li X."/>
            <person name="Xing L."/>
            <person name="Huo D."/>
            <person name="Sun M."/>
            <person name="Wang L."/>
            <person name="Mercier A."/>
            <person name="Li F."/>
            <person name="Yang H."/>
            <person name="Xiang J."/>
        </authorList>
    </citation>
    <scope>NUCLEOTIDE SEQUENCE [LARGE SCALE GENOMIC DNA]</scope>
    <source>
        <strain evidence="3">Shaxun</strain>
        <tissue evidence="3">Muscle</tissue>
    </source>
</reference>
<dbReference type="FunFam" id="1.10.340.70:FF:000003">
    <property type="entry name" value="Protein CBG25708"/>
    <property type="match status" value="1"/>
</dbReference>
<evidence type="ECO:0008006" key="5">
    <source>
        <dbReference type="Google" id="ProtNLM"/>
    </source>
</evidence>
<sequence length="350" mass="40149">MKVAREDGLVFNPNKCDIKKDNITFFGLYSKDGVQPDPDKIKAIQALKAPQTCKQLQEFLGIATYMAPFIPNLSSHTAILRELMKKDAQFEWTDAQQKEFETIKELICRATTLAYFDPKKDTILQVDASLSGLGAALLQEDKPICFASRALTDTEKSATKTSKELLRLQGYDVTIQYRPGRELLIADALSRLNPIDEHNGEETPLKIQFIHFSEHKLNSIKDATKDDQELVALTEIVVNGWPERQREVPQAIRKYWAYRDELSVEDGLIIKGDRIVIPKTMQKDILRKLHEAHQGITKCQLRAKASVFWHSINRDIEDMVKECHRVKNLVGHYHESHFNPRRSRQDLGKQ</sequence>
<dbReference type="FunFam" id="3.30.70.270:FF:000026">
    <property type="entry name" value="Transposon Ty3-G Gag-Pol polyprotein"/>
    <property type="match status" value="1"/>
</dbReference>
<feature type="domain" description="Integrase zinc-binding" evidence="2">
    <location>
        <begin position="277"/>
        <end position="324"/>
    </location>
</feature>
<evidence type="ECO:0000259" key="2">
    <source>
        <dbReference type="Pfam" id="PF17921"/>
    </source>
</evidence>
<evidence type="ECO:0000313" key="4">
    <source>
        <dbReference type="Proteomes" id="UP000230750"/>
    </source>
</evidence>
<dbReference type="AlphaFoldDB" id="A0A2G8JEE5"/>
<name>A0A2G8JEE5_STIJA</name>
<dbReference type="Pfam" id="PF17919">
    <property type="entry name" value="RT_RNaseH_2"/>
    <property type="match status" value="1"/>
</dbReference>
<keyword evidence="4" id="KW-1185">Reference proteome</keyword>
<evidence type="ECO:0000259" key="1">
    <source>
        <dbReference type="Pfam" id="PF17919"/>
    </source>
</evidence>
<dbReference type="OrthoDB" id="2286242at2759"/>
<proteinExistence type="predicted"/>
<dbReference type="InterPro" id="IPR041577">
    <property type="entry name" value="RT_RNaseH_2"/>
</dbReference>
<comment type="caution">
    <text evidence="3">The sequence shown here is derived from an EMBL/GenBank/DDBJ whole genome shotgun (WGS) entry which is preliminary data.</text>
</comment>
<dbReference type="SUPFAM" id="SSF56672">
    <property type="entry name" value="DNA/RNA polymerases"/>
    <property type="match status" value="1"/>
</dbReference>
<dbReference type="InterPro" id="IPR043128">
    <property type="entry name" value="Rev_trsase/Diguanyl_cyclase"/>
</dbReference>
<dbReference type="EMBL" id="MRZV01002287">
    <property type="protein sequence ID" value="PIK34102.1"/>
    <property type="molecule type" value="Genomic_DNA"/>
</dbReference>
<evidence type="ECO:0000313" key="3">
    <source>
        <dbReference type="EMBL" id="PIK34102.1"/>
    </source>
</evidence>
<dbReference type="Pfam" id="PF17921">
    <property type="entry name" value="Integrase_H2C2"/>
    <property type="match status" value="1"/>
</dbReference>
<dbReference type="InterPro" id="IPR041588">
    <property type="entry name" value="Integrase_H2C2"/>
</dbReference>
<feature type="domain" description="Reverse transcriptase/retrotransposon-derived protein RNase H-like" evidence="1">
    <location>
        <begin position="92"/>
        <end position="166"/>
    </location>
</feature>